<keyword evidence="2" id="KW-1185">Reference proteome</keyword>
<evidence type="ECO:0000313" key="1">
    <source>
        <dbReference type="EMBL" id="KWV47903.1"/>
    </source>
</evidence>
<organism evidence="1 2">
    <name type="scientific">Rhizobium altiplani</name>
    <dbReference type="NCBI Taxonomy" id="1864509"/>
    <lineage>
        <taxon>Bacteria</taxon>
        <taxon>Pseudomonadati</taxon>
        <taxon>Pseudomonadota</taxon>
        <taxon>Alphaproteobacteria</taxon>
        <taxon>Hyphomicrobiales</taxon>
        <taxon>Rhizobiaceae</taxon>
        <taxon>Rhizobium/Agrobacterium group</taxon>
        <taxon>Rhizobium</taxon>
    </lineage>
</organism>
<accession>A0A109JFD9</accession>
<dbReference type="RefSeq" id="WP_062371920.1">
    <property type="nucleotide sequence ID" value="NZ_LNCD01000101.1"/>
</dbReference>
<evidence type="ECO:0000313" key="2">
    <source>
        <dbReference type="Proteomes" id="UP000068164"/>
    </source>
</evidence>
<sequence length="93" mass="10153">MNAISKRLDEMTLVERTNLLETVADALEASAAEAETLGDARFVTNSTCLAATIRGMCGDLALRDFPAAELLLEQGMLLVYQFSNRKGARPYLN</sequence>
<proteinExistence type="predicted"/>
<dbReference type="OrthoDB" id="8281590at2"/>
<protein>
    <submittedName>
        <fullName evidence="1">Uncharacterized protein</fullName>
    </submittedName>
</protein>
<name>A0A109JFD9_9HYPH</name>
<dbReference type="AlphaFoldDB" id="A0A109JFD9"/>
<gene>
    <name evidence="1" type="ORF">AS026_12555</name>
</gene>
<reference evidence="1 2" key="1">
    <citation type="submission" date="2015-11" db="EMBL/GenBank/DDBJ databases">
        <title>Draft Genome Sequence of the Strain BR 10423 (Rhizobium sp.) isolated from nodules of Mimosa pudica.</title>
        <authorList>
            <person name="Barauna A.C."/>
            <person name="Zilli J.E."/>
            <person name="Simoes-Araujo J.L."/>
            <person name="Reis V.M."/>
            <person name="James E.K."/>
            <person name="Reis F.B.Jr."/>
            <person name="Rouws L.F."/>
            <person name="Passos S.R."/>
            <person name="Gois S.R."/>
        </authorList>
    </citation>
    <scope>NUCLEOTIDE SEQUENCE [LARGE SCALE GENOMIC DNA]</scope>
    <source>
        <strain evidence="1 2">BR10423</strain>
    </source>
</reference>
<dbReference type="EMBL" id="LNCD01000101">
    <property type="protein sequence ID" value="KWV47903.1"/>
    <property type="molecule type" value="Genomic_DNA"/>
</dbReference>
<dbReference type="Proteomes" id="UP000068164">
    <property type="component" value="Unassembled WGS sequence"/>
</dbReference>
<comment type="caution">
    <text evidence="1">The sequence shown here is derived from an EMBL/GenBank/DDBJ whole genome shotgun (WGS) entry which is preliminary data.</text>
</comment>